<name>A0A3R8NS11_9GAMM</name>
<evidence type="ECO:0000256" key="3">
    <source>
        <dbReference type="ARBA" id="ARBA00022638"/>
    </source>
</evidence>
<protein>
    <recommendedName>
        <fullName evidence="6">Lysozyme</fullName>
        <ecNumber evidence="6">3.2.1.17</ecNumber>
    </recommendedName>
</protein>
<evidence type="ECO:0000256" key="6">
    <source>
        <dbReference type="RuleBase" id="RU003788"/>
    </source>
</evidence>
<comment type="catalytic activity">
    <reaction evidence="1 6">
        <text>Hydrolysis of (1-&gt;4)-beta-linkages between N-acetylmuramic acid and N-acetyl-D-glucosamine residues in a peptidoglycan and between N-acetyl-D-glucosamine residues in chitodextrins.</text>
        <dbReference type="EC" id="3.2.1.17"/>
    </reaction>
</comment>
<dbReference type="PANTHER" id="PTHR38107:SF3">
    <property type="entry name" value="LYSOZYME RRRD-RELATED"/>
    <property type="match status" value="1"/>
</dbReference>
<evidence type="ECO:0000256" key="4">
    <source>
        <dbReference type="ARBA" id="ARBA00022801"/>
    </source>
</evidence>
<evidence type="ECO:0000256" key="2">
    <source>
        <dbReference type="ARBA" id="ARBA00022529"/>
    </source>
</evidence>
<dbReference type="Pfam" id="PF00959">
    <property type="entry name" value="Phage_lysozyme"/>
    <property type="match status" value="1"/>
</dbReference>
<dbReference type="InterPro" id="IPR034690">
    <property type="entry name" value="Endolysin_T4_type"/>
</dbReference>
<dbReference type="InterPro" id="IPR023346">
    <property type="entry name" value="Lysozyme-like_dom_sf"/>
</dbReference>
<dbReference type="HAMAP" id="MF_04110">
    <property type="entry name" value="ENDOLYSIN_T4"/>
    <property type="match status" value="1"/>
</dbReference>
<comment type="caution">
    <text evidence="8">The sequence shown here is derived from an EMBL/GenBank/DDBJ whole genome shotgun (WGS) entry which is preliminary data.</text>
</comment>
<dbReference type="EC" id="3.2.1.17" evidence="6"/>
<evidence type="ECO:0000256" key="7">
    <source>
        <dbReference type="SAM" id="Phobius"/>
    </source>
</evidence>
<evidence type="ECO:0000256" key="5">
    <source>
        <dbReference type="ARBA" id="ARBA00023295"/>
    </source>
</evidence>
<gene>
    <name evidence="8" type="ORF">DMB85_001260</name>
</gene>
<keyword evidence="7" id="KW-1133">Transmembrane helix</keyword>
<keyword evidence="5 6" id="KW-0326">Glycosidase</keyword>
<dbReference type="InterPro" id="IPR043688">
    <property type="entry name" value="SAR_endolysin-like"/>
</dbReference>
<dbReference type="EMBL" id="QHJW02000002">
    <property type="protein sequence ID" value="RRO12067.1"/>
    <property type="molecule type" value="Genomic_DNA"/>
</dbReference>
<keyword evidence="3 6" id="KW-0081">Bacteriolytic enzyme</keyword>
<sequence length="158" mass="17479">MLPEVLKQRIIPVVTACALAIATVFVGFFEGKENTAYRDIAGVWTICYGHTGDVKAGDYKTDAECDALLQQDLQPAFHAIDRLVTVPLSELQRAALASFIYNVGTGAFERSTLLKKLNHGDLTGACNELRRWNKAAGQVWQGLTNRREAERVLCLKKL</sequence>
<keyword evidence="4 6" id="KW-0378">Hydrolase</keyword>
<evidence type="ECO:0000313" key="8">
    <source>
        <dbReference type="EMBL" id="RRO12067.1"/>
    </source>
</evidence>
<accession>A0A3R8NS11</accession>
<reference evidence="8" key="1">
    <citation type="submission" date="2018-11" db="EMBL/GenBank/DDBJ databases">
        <title>Draft genome sequences of proposed Pectobacterium aquaticum sp. nov. isolated in France from fresh water.</title>
        <authorList>
            <person name="Pedron J."/>
            <person name="Barny M.A."/>
        </authorList>
    </citation>
    <scope>NUCLEOTIDE SEQUENCE [LARGE SCALE GENOMIC DNA]</scope>
    <source>
        <strain evidence="8">A35-S23-M15</strain>
    </source>
</reference>
<dbReference type="InterPro" id="IPR051018">
    <property type="entry name" value="Bacteriophage_GH24"/>
</dbReference>
<feature type="transmembrane region" description="Helical" evidence="7">
    <location>
        <begin position="6"/>
        <end position="29"/>
    </location>
</feature>
<keyword evidence="9" id="KW-1185">Reference proteome</keyword>
<organism evidence="8 9">
    <name type="scientific">Pectobacterium aquaticum</name>
    <dbReference type="NCBI Taxonomy" id="2204145"/>
    <lineage>
        <taxon>Bacteria</taxon>
        <taxon>Pseudomonadati</taxon>
        <taxon>Pseudomonadota</taxon>
        <taxon>Gammaproteobacteria</taxon>
        <taxon>Enterobacterales</taxon>
        <taxon>Pectobacteriaceae</taxon>
        <taxon>Pectobacterium</taxon>
    </lineage>
</organism>
<dbReference type="PANTHER" id="PTHR38107">
    <property type="match status" value="1"/>
</dbReference>
<dbReference type="Gene3D" id="1.10.530.40">
    <property type="match status" value="1"/>
</dbReference>
<keyword evidence="7" id="KW-0812">Transmembrane</keyword>
<dbReference type="InterPro" id="IPR023347">
    <property type="entry name" value="Lysozyme_dom_sf"/>
</dbReference>
<dbReference type="HAMAP" id="MF_04136">
    <property type="entry name" value="SAR_ENDOLYSIN"/>
    <property type="match status" value="1"/>
</dbReference>
<dbReference type="CDD" id="cd16900">
    <property type="entry name" value="endolysin_R21-like"/>
    <property type="match status" value="1"/>
</dbReference>
<dbReference type="InterPro" id="IPR002196">
    <property type="entry name" value="Glyco_hydro_24"/>
</dbReference>
<keyword evidence="2 6" id="KW-0929">Antimicrobial</keyword>
<evidence type="ECO:0000256" key="1">
    <source>
        <dbReference type="ARBA" id="ARBA00000632"/>
    </source>
</evidence>
<keyword evidence="7" id="KW-0472">Membrane</keyword>
<proteinExistence type="inferred from homology"/>
<dbReference type="SUPFAM" id="SSF53955">
    <property type="entry name" value="Lysozyme-like"/>
    <property type="match status" value="1"/>
</dbReference>
<comment type="similarity">
    <text evidence="6">Belongs to the glycosyl hydrolase 24 family.</text>
</comment>
<evidence type="ECO:0000313" key="9">
    <source>
        <dbReference type="Proteomes" id="UP000256817"/>
    </source>
</evidence>
<dbReference type="RefSeq" id="WP_116237534.1">
    <property type="nucleotide sequence ID" value="NZ_QHJW02000002.1"/>
</dbReference>
<dbReference type="Proteomes" id="UP000256817">
    <property type="component" value="Unassembled WGS sequence"/>
</dbReference>